<feature type="domain" description="N-acetyltransferase" evidence="1">
    <location>
        <begin position="59"/>
        <end position="194"/>
    </location>
</feature>
<dbReference type="Gene3D" id="3.40.630.30">
    <property type="match status" value="1"/>
</dbReference>
<dbReference type="Pfam" id="PF13673">
    <property type="entry name" value="Acetyltransf_10"/>
    <property type="match status" value="1"/>
</dbReference>
<dbReference type="PROSITE" id="PS51186">
    <property type="entry name" value="GNAT"/>
    <property type="match status" value="1"/>
</dbReference>
<dbReference type="SUPFAM" id="SSF55729">
    <property type="entry name" value="Acyl-CoA N-acyltransferases (Nat)"/>
    <property type="match status" value="1"/>
</dbReference>
<keyword evidence="2" id="KW-1185">Reference proteome</keyword>
<sequence length="350" mass="39909">MPNRICTRPLRWARITNDQCVTTVIRSSQRDEGSEIKYTEQPVDPVKEGNMEQNGTSEFFCRHIKHDEVEEAYNIVDKEGWNLTLEKFRLLCKKQPRNFYVAVTPDGEVAGTVSYTQTFADEYILGNLVVKETMRKKGLGRKIVQDTLEMFRHKVIHLTAVPGADQFYLNLGFQMSEPQQGHEIRHILVDVKLVDGRVQAMGNAADDISIAPFDKANLEEFIRFDSHMRGYDNTVYASVVAGCTKVLVARRKSNKKFVGYVSAFMKREEIVLDGLFADSDDIATLLFREILNQFPETTKVKLQMFPSNQFLVQFGQVVMSEVYNRYSLGGNPTPVPEAKTYNVSDCDYAL</sequence>
<organism evidence="2 3">
    <name type="scientific">Aplysia californica</name>
    <name type="common">California sea hare</name>
    <dbReference type="NCBI Taxonomy" id="6500"/>
    <lineage>
        <taxon>Eukaryota</taxon>
        <taxon>Metazoa</taxon>
        <taxon>Spiralia</taxon>
        <taxon>Lophotrochozoa</taxon>
        <taxon>Mollusca</taxon>
        <taxon>Gastropoda</taxon>
        <taxon>Heterobranchia</taxon>
        <taxon>Euthyneura</taxon>
        <taxon>Tectipleura</taxon>
        <taxon>Aplysiida</taxon>
        <taxon>Aplysioidea</taxon>
        <taxon>Aplysiidae</taxon>
        <taxon>Aplysia</taxon>
    </lineage>
</organism>
<dbReference type="InterPro" id="IPR052729">
    <property type="entry name" value="Acyl/Acetyltrans_Enzymes"/>
</dbReference>
<dbReference type="PANTHER" id="PTHR47237:SF1">
    <property type="entry name" value="SLL0310 PROTEIN"/>
    <property type="match status" value="1"/>
</dbReference>
<dbReference type="PANTHER" id="PTHR47237">
    <property type="entry name" value="SLL0310 PROTEIN"/>
    <property type="match status" value="1"/>
</dbReference>
<gene>
    <name evidence="3" type="primary">LOC101858492</name>
</gene>
<dbReference type="RefSeq" id="XP_005098488.1">
    <property type="nucleotide sequence ID" value="XM_005098431.3"/>
</dbReference>
<dbReference type="CDD" id="cd04301">
    <property type="entry name" value="NAT_SF"/>
    <property type="match status" value="1"/>
</dbReference>
<dbReference type="InterPro" id="IPR000182">
    <property type="entry name" value="GNAT_dom"/>
</dbReference>
<dbReference type="GeneID" id="101858492"/>
<accession>A0ABM0JPH2</accession>
<reference evidence="3" key="1">
    <citation type="submission" date="2025-08" db="UniProtKB">
        <authorList>
            <consortium name="RefSeq"/>
        </authorList>
    </citation>
    <scope>IDENTIFICATION</scope>
</reference>
<dbReference type="Proteomes" id="UP000694888">
    <property type="component" value="Unplaced"/>
</dbReference>
<name>A0ABM0JPH2_APLCA</name>
<evidence type="ECO:0000313" key="3">
    <source>
        <dbReference type="RefSeq" id="XP_005098488.1"/>
    </source>
</evidence>
<dbReference type="InterPro" id="IPR016181">
    <property type="entry name" value="Acyl_CoA_acyltransferase"/>
</dbReference>
<protein>
    <submittedName>
        <fullName evidence="3">Uncharacterized protein LOC101858492</fullName>
    </submittedName>
</protein>
<evidence type="ECO:0000259" key="1">
    <source>
        <dbReference type="PROSITE" id="PS51186"/>
    </source>
</evidence>
<evidence type="ECO:0000313" key="2">
    <source>
        <dbReference type="Proteomes" id="UP000694888"/>
    </source>
</evidence>
<proteinExistence type="predicted"/>